<evidence type="ECO:0000313" key="2">
    <source>
        <dbReference type="EMBL" id="TVU00352.1"/>
    </source>
</evidence>
<dbReference type="Proteomes" id="UP000324897">
    <property type="component" value="Unassembled WGS sequence"/>
</dbReference>
<reference evidence="2 3" key="1">
    <citation type="journal article" date="2019" name="Sci. Rep.">
        <title>A high-quality genome of Eragrostis curvula grass provides insights into Poaceae evolution and supports new strategies to enhance forage quality.</title>
        <authorList>
            <person name="Carballo J."/>
            <person name="Santos B.A.C.M."/>
            <person name="Zappacosta D."/>
            <person name="Garbus I."/>
            <person name="Selva J.P."/>
            <person name="Gallo C.A."/>
            <person name="Diaz A."/>
            <person name="Albertini E."/>
            <person name="Caccamo M."/>
            <person name="Echenique V."/>
        </authorList>
    </citation>
    <scope>NUCLEOTIDE SEQUENCE [LARGE SCALE GENOMIC DNA]</scope>
    <source>
        <strain evidence="3">cv. Victoria</strain>
        <tissue evidence="2">Leaf</tissue>
    </source>
</reference>
<dbReference type="InterPro" id="IPR027417">
    <property type="entry name" value="P-loop_NTPase"/>
</dbReference>
<proteinExistence type="predicted"/>
<keyword evidence="3" id="KW-1185">Reference proteome</keyword>
<dbReference type="SUPFAM" id="SSF52540">
    <property type="entry name" value="P-loop containing nucleoside triphosphate hydrolases"/>
    <property type="match status" value="1"/>
</dbReference>
<dbReference type="EMBL" id="RWGY01000598">
    <property type="protein sequence ID" value="TVU00352.1"/>
    <property type="molecule type" value="Genomic_DNA"/>
</dbReference>
<protein>
    <recommendedName>
        <fullName evidence="1">NB-ARC domain-containing protein</fullName>
    </recommendedName>
</protein>
<evidence type="ECO:0000259" key="1">
    <source>
        <dbReference type="Pfam" id="PF00931"/>
    </source>
</evidence>
<dbReference type="PANTHER" id="PTHR33377">
    <property type="entry name" value="OS10G0134700 PROTEIN-RELATED"/>
    <property type="match status" value="1"/>
</dbReference>
<feature type="domain" description="NB-ARC" evidence="1">
    <location>
        <begin position="158"/>
        <end position="310"/>
    </location>
</feature>
<dbReference type="Gene3D" id="3.40.50.300">
    <property type="entry name" value="P-loop containing nucleotide triphosphate hydrolases"/>
    <property type="match status" value="1"/>
</dbReference>
<dbReference type="AlphaFoldDB" id="A0A5J9SMV7"/>
<dbReference type="Pfam" id="PF00931">
    <property type="entry name" value="NB-ARC"/>
    <property type="match status" value="1"/>
</dbReference>
<sequence length="459" mass="52811">MGEIASLVDKYSNMRTPTMKDKKLHNLERILLRTSIIIEEAEGRHITNQAIVHQLNLLRKEMYSGYFIMDSFRSQGIHVKGHDVSHSFALSKFNPAKRIFFTTIDTHREEDLQQVLDNLNNIIEDTNGLVMFLKNYPPLYKQPYSMHLFIGKCMFGREMEMERIIDFLIEKEHPVMESVGVLPIVGPMWVGKSTIIAHVCNDPRVRNHFSNVMVFTGENTNNENLCTMKDVGITVAENERVLAIIELSGDVDEVAWKRLYSSYGVYLGRGSKIIITSRSNKVSNFGTTQALVLNFLPPEAYWYFFKVLIFGSTYPSDHQELESIAMEIARALRGSFITANITSCILQKNFDSHYWWIYLADFNKHIQRNVSLFGAKPFDLIKKGKPISCQISDDEFVILDKHRECPEEETVPVISSKGLASSILKYEEIDFLVWKSHIPPYKSYIASCTLHKSNKRMEL</sequence>
<gene>
    <name evidence="2" type="ORF">EJB05_54210</name>
</gene>
<dbReference type="GO" id="GO:0043531">
    <property type="term" value="F:ADP binding"/>
    <property type="evidence" value="ECO:0007669"/>
    <property type="project" value="InterPro"/>
</dbReference>
<feature type="non-terminal residue" evidence="2">
    <location>
        <position position="1"/>
    </location>
</feature>
<evidence type="ECO:0000313" key="3">
    <source>
        <dbReference type="Proteomes" id="UP000324897"/>
    </source>
</evidence>
<comment type="caution">
    <text evidence="2">The sequence shown here is derived from an EMBL/GenBank/DDBJ whole genome shotgun (WGS) entry which is preliminary data.</text>
</comment>
<organism evidence="2 3">
    <name type="scientific">Eragrostis curvula</name>
    <name type="common">weeping love grass</name>
    <dbReference type="NCBI Taxonomy" id="38414"/>
    <lineage>
        <taxon>Eukaryota</taxon>
        <taxon>Viridiplantae</taxon>
        <taxon>Streptophyta</taxon>
        <taxon>Embryophyta</taxon>
        <taxon>Tracheophyta</taxon>
        <taxon>Spermatophyta</taxon>
        <taxon>Magnoliopsida</taxon>
        <taxon>Liliopsida</taxon>
        <taxon>Poales</taxon>
        <taxon>Poaceae</taxon>
        <taxon>PACMAD clade</taxon>
        <taxon>Chloridoideae</taxon>
        <taxon>Eragrostideae</taxon>
        <taxon>Eragrostidinae</taxon>
        <taxon>Eragrostis</taxon>
    </lineage>
</organism>
<dbReference type="PANTHER" id="PTHR33377:SF50">
    <property type="entry name" value="NB-ARC DOMAIN-CONTAINING PROTEIN"/>
    <property type="match status" value="1"/>
</dbReference>
<dbReference type="InterPro" id="IPR002182">
    <property type="entry name" value="NB-ARC"/>
</dbReference>
<name>A0A5J9SMV7_9POAL</name>
<dbReference type="Gramene" id="TVU00352">
    <property type="protein sequence ID" value="TVU00352"/>
    <property type="gene ID" value="EJB05_54210"/>
</dbReference>
<dbReference type="OrthoDB" id="683544at2759"/>
<accession>A0A5J9SMV7</accession>